<evidence type="ECO:0008006" key="2">
    <source>
        <dbReference type="Google" id="ProtNLM"/>
    </source>
</evidence>
<dbReference type="PANTHER" id="PTHR33198:SF20">
    <property type="entry name" value="RETROTRANSPOSON GAG DOMAIN-CONTAINING PROTEIN"/>
    <property type="match status" value="1"/>
</dbReference>
<dbReference type="STRING" id="37653.A0A0L8IFU9"/>
<protein>
    <recommendedName>
        <fullName evidence="2">Retrotransposon gag domain-containing protein</fullName>
    </recommendedName>
</protein>
<dbReference type="PANTHER" id="PTHR33198">
    <property type="entry name" value="ANK_REP_REGION DOMAIN-CONTAINING PROTEIN-RELATED"/>
    <property type="match status" value="1"/>
</dbReference>
<proteinExistence type="predicted"/>
<gene>
    <name evidence="1" type="ORF">OCBIM_22004851mg</name>
</gene>
<dbReference type="AlphaFoldDB" id="A0A0L8IFU9"/>
<reference evidence="1" key="1">
    <citation type="submission" date="2015-07" db="EMBL/GenBank/DDBJ databases">
        <title>MeaNS - Measles Nucleotide Surveillance Program.</title>
        <authorList>
            <person name="Tran T."/>
            <person name="Druce J."/>
        </authorList>
    </citation>
    <scope>NUCLEOTIDE SEQUENCE</scope>
    <source>
        <strain evidence="1">UCB-OBI-ISO-001</strain>
        <tissue evidence="1">Gonad</tissue>
    </source>
</reference>
<organism evidence="1">
    <name type="scientific">Octopus bimaculoides</name>
    <name type="common">California two-spotted octopus</name>
    <dbReference type="NCBI Taxonomy" id="37653"/>
    <lineage>
        <taxon>Eukaryota</taxon>
        <taxon>Metazoa</taxon>
        <taxon>Spiralia</taxon>
        <taxon>Lophotrochozoa</taxon>
        <taxon>Mollusca</taxon>
        <taxon>Cephalopoda</taxon>
        <taxon>Coleoidea</taxon>
        <taxon>Octopodiformes</taxon>
        <taxon>Octopoda</taxon>
        <taxon>Incirrata</taxon>
        <taxon>Octopodidae</taxon>
        <taxon>Octopus</taxon>
    </lineage>
</organism>
<accession>A0A0L8IFU9</accession>
<evidence type="ECO:0000313" key="1">
    <source>
        <dbReference type="EMBL" id="KOG00372.1"/>
    </source>
</evidence>
<sequence>MVSEEGLDNRPNELNLEGNIAEKWKRWLQMFELYLTASGIAAKSQSVKWAALLHVAGEAAVQRSEEADSKNYNKVKQRFQEFCEPKKNLTIERHRFFTRTQKPGETTDQYAPNLKNKSRTCEFGTLNDGLIKDRIVFGILSDCLRVQLSREHDLDLEKKLYRCVELQKSVHSN</sequence>
<dbReference type="EMBL" id="KQ415809">
    <property type="protein sequence ID" value="KOG00372.1"/>
    <property type="molecule type" value="Genomic_DNA"/>
</dbReference>
<name>A0A0L8IFU9_OCTBM</name>